<gene>
    <name evidence="6" type="ORF">PZE19_05500</name>
</gene>
<sequence>MIERIDPLDGLAEDGENERFIAPAFWDVQTNGRWGHSFSSPGLTVEQVVAIVRAQRGLGVARLCPTLITAPVEHTLHGLKTIARACEAEPDVDRMVVGVHLEGPFLSELPGYRGTHPVEAMRDPDWSLFERFQEASGGRVVLTTLAPERPGAAEFIRQATAAGVVVAIGHTATDRQTLRAAVEAGATLSTHLGNGIASELPRHPNPIWFQAAEDRLNASLIADGHHLDPDVLRVLVRAKGWRRLILVSDAGWLAGLPPGNYGAWDVDPGGKIVLAGTPYLAGSTQGLEAGLRFLNSVEPAFPRPLLDLVTLNPARLLQRPEPRIAVGQPADLVLMRRDPAGGLTLERTCVGGEWFPRSD</sequence>
<keyword evidence="4" id="KW-0119">Carbohydrate metabolism</keyword>
<keyword evidence="3 4" id="KW-0378">Hydrolase</keyword>
<protein>
    <submittedName>
        <fullName evidence="6">Amidohydrolase family protein</fullName>
    </submittedName>
</protein>
<name>A0ABT6F736_9BACT</name>
<dbReference type="InterPro" id="IPR006680">
    <property type="entry name" value="Amidohydro-rel"/>
</dbReference>
<dbReference type="InterPro" id="IPR003764">
    <property type="entry name" value="GlcNAc_6-P_deAcase"/>
</dbReference>
<dbReference type="Pfam" id="PF01979">
    <property type="entry name" value="Amidohydro_1"/>
    <property type="match status" value="1"/>
</dbReference>
<dbReference type="RefSeq" id="WP_277859568.1">
    <property type="nucleotide sequence ID" value="NZ_JARRAG010000001.1"/>
</dbReference>
<accession>A0ABT6F736</accession>
<evidence type="ECO:0000256" key="2">
    <source>
        <dbReference type="ARBA" id="ARBA00022723"/>
    </source>
</evidence>
<comment type="caution">
    <text evidence="6">The sequence shown here is derived from an EMBL/GenBank/DDBJ whole genome shotgun (WGS) entry which is preliminary data.</text>
</comment>
<dbReference type="PANTHER" id="PTHR11113">
    <property type="entry name" value="N-ACETYLGLUCOSAMINE-6-PHOSPHATE DEACETYLASE"/>
    <property type="match status" value="1"/>
</dbReference>
<evidence type="ECO:0000256" key="1">
    <source>
        <dbReference type="ARBA" id="ARBA00010716"/>
    </source>
</evidence>
<evidence type="ECO:0000256" key="3">
    <source>
        <dbReference type="ARBA" id="ARBA00022801"/>
    </source>
</evidence>
<dbReference type="SUPFAM" id="SSF51556">
    <property type="entry name" value="Metallo-dependent hydrolases"/>
    <property type="match status" value="1"/>
</dbReference>
<reference evidence="6 7" key="1">
    <citation type="submission" date="2023-03" db="EMBL/GenBank/DDBJ databases">
        <title>Paludisphaera mucosa sp. nov. a novel planctomycete from northern fen.</title>
        <authorList>
            <person name="Ivanova A."/>
        </authorList>
    </citation>
    <scope>NUCLEOTIDE SEQUENCE [LARGE SCALE GENOMIC DNA]</scope>
    <source>
        <strain evidence="6 7">Pla2</strain>
    </source>
</reference>
<dbReference type="EMBL" id="JARRAG010000001">
    <property type="protein sequence ID" value="MDG3003214.1"/>
    <property type="molecule type" value="Genomic_DNA"/>
</dbReference>
<keyword evidence="2" id="KW-0479">Metal-binding</keyword>
<dbReference type="PIRSF" id="PIRSF038994">
    <property type="entry name" value="NagA"/>
    <property type="match status" value="1"/>
</dbReference>
<evidence type="ECO:0000313" key="7">
    <source>
        <dbReference type="Proteomes" id="UP001216907"/>
    </source>
</evidence>
<dbReference type="InterPro" id="IPR032466">
    <property type="entry name" value="Metal_Hydrolase"/>
</dbReference>
<dbReference type="Gene3D" id="3.20.20.140">
    <property type="entry name" value="Metal-dependent hydrolases"/>
    <property type="match status" value="1"/>
</dbReference>
<comment type="similarity">
    <text evidence="1 4">Belongs to the metallo-dependent hydrolases superfamily. NagA family.</text>
</comment>
<evidence type="ECO:0000259" key="5">
    <source>
        <dbReference type="Pfam" id="PF01979"/>
    </source>
</evidence>
<feature type="domain" description="Amidohydrolase-related" evidence="5">
    <location>
        <begin position="20"/>
        <end position="335"/>
    </location>
</feature>
<dbReference type="Proteomes" id="UP001216907">
    <property type="component" value="Unassembled WGS sequence"/>
</dbReference>
<evidence type="ECO:0000313" key="6">
    <source>
        <dbReference type="EMBL" id="MDG3003214.1"/>
    </source>
</evidence>
<keyword evidence="7" id="KW-1185">Reference proteome</keyword>
<evidence type="ECO:0000256" key="4">
    <source>
        <dbReference type="PIRNR" id="PIRNR038994"/>
    </source>
</evidence>
<organism evidence="6 7">
    <name type="scientific">Paludisphaera mucosa</name>
    <dbReference type="NCBI Taxonomy" id="3030827"/>
    <lineage>
        <taxon>Bacteria</taxon>
        <taxon>Pseudomonadati</taxon>
        <taxon>Planctomycetota</taxon>
        <taxon>Planctomycetia</taxon>
        <taxon>Isosphaerales</taxon>
        <taxon>Isosphaeraceae</taxon>
        <taxon>Paludisphaera</taxon>
    </lineage>
</organism>
<proteinExistence type="inferred from homology"/>
<dbReference type="PANTHER" id="PTHR11113:SF14">
    <property type="entry name" value="N-ACETYLGLUCOSAMINE-6-PHOSPHATE DEACETYLASE"/>
    <property type="match status" value="1"/>
</dbReference>